<dbReference type="Gene3D" id="1.25.40.10">
    <property type="entry name" value="Tetratricopeptide repeat domain"/>
    <property type="match status" value="1"/>
</dbReference>
<keyword evidence="11" id="KW-1185">Reference proteome</keyword>
<reference evidence="10 11" key="1">
    <citation type="journal article" date="2015" name="PLoS Pathog.">
        <title>Leptomonas seymouri: Adaptations to the Dixenous Life Cycle Analyzed by Genome Sequencing, Transcriptome Profiling and Co-infection with Leishmania donovani.</title>
        <authorList>
            <person name="Kraeva N."/>
            <person name="Butenko A."/>
            <person name="Hlavacova J."/>
            <person name="Kostygov A."/>
            <person name="Myskova J."/>
            <person name="Grybchuk D."/>
            <person name="Lestinova T."/>
            <person name="Votypka J."/>
            <person name="Volf P."/>
            <person name="Opperdoes F."/>
            <person name="Flegontov P."/>
            <person name="Lukes J."/>
            <person name="Yurchenko V."/>
        </authorList>
    </citation>
    <scope>NUCLEOTIDE SEQUENCE [LARGE SCALE GENOMIC DNA]</scope>
    <source>
        <strain evidence="10 11">ATCC 30220</strain>
    </source>
</reference>
<dbReference type="GO" id="GO:0005052">
    <property type="term" value="F:peroxisome matrix targeting signal-1 binding"/>
    <property type="evidence" value="ECO:0007669"/>
    <property type="project" value="TreeGrafter"/>
</dbReference>
<dbReference type="PANTHER" id="PTHR10130">
    <property type="entry name" value="PEROXISOMAL TARGETING SIGNAL 1 RECEPTOR PEX5"/>
    <property type="match status" value="1"/>
</dbReference>
<keyword evidence="10" id="KW-0675">Receptor</keyword>
<gene>
    <name evidence="10" type="ORF">ABL78_4046</name>
</gene>
<keyword evidence="7" id="KW-0576">Peroxisome</keyword>
<dbReference type="InterPro" id="IPR011990">
    <property type="entry name" value="TPR-like_helical_dom_sf"/>
</dbReference>
<dbReference type="SUPFAM" id="SSF48452">
    <property type="entry name" value="TPR-like"/>
    <property type="match status" value="1"/>
</dbReference>
<dbReference type="VEuPathDB" id="TriTrypDB:Lsey_0111_0270"/>
<keyword evidence="4" id="KW-0963">Cytoplasm</keyword>
<dbReference type="PROSITE" id="PS50005">
    <property type="entry name" value="TPR"/>
    <property type="match status" value="2"/>
</dbReference>
<keyword evidence="6 8" id="KW-0802">TPR repeat</keyword>
<evidence type="ECO:0000256" key="6">
    <source>
        <dbReference type="ARBA" id="ARBA00022803"/>
    </source>
</evidence>
<dbReference type="SMART" id="SM00028">
    <property type="entry name" value="TPR"/>
    <property type="match status" value="4"/>
</dbReference>
<organism evidence="10 11">
    <name type="scientific">Leptomonas seymouri</name>
    <dbReference type="NCBI Taxonomy" id="5684"/>
    <lineage>
        <taxon>Eukaryota</taxon>
        <taxon>Discoba</taxon>
        <taxon>Euglenozoa</taxon>
        <taxon>Kinetoplastea</taxon>
        <taxon>Metakinetoplastina</taxon>
        <taxon>Trypanosomatida</taxon>
        <taxon>Trypanosomatidae</taxon>
        <taxon>Leishmaniinae</taxon>
        <taxon>Leptomonas</taxon>
    </lineage>
</organism>
<comment type="subcellular location">
    <subcellularLocation>
        <location evidence="2">Cytoplasm</location>
    </subcellularLocation>
    <subcellularLocation>
        <location evidence="1">Peroxisome</location>
    </subcellularLocation>
</comment>
<feature type="repeat" description="TPR" evidence="8">
    <location>
        <begin position="507"/>
        <end position="540"/>
    </location>
</feature>
<comment type="caution">
    <text evidence="10">The sequence shown here is derived from an EMBL/GenBank/DDBJ whole genome shotgun (WGS) entry which is preliminary data.</text>
</comment>
<dbReference type="OrthoDB" id="10006023at2759"/>
<keyword evidence="5" id="KW-0677">Repeat</keyword>
<dbReference type="GO" id="GO:0005829">
    <property type="term" value="C:cytosol"/>
    <property type="evidence" value="ECO:0007669"/>
    <property type="project" value="TreeGrafter"/>
</dbReference>
<feature type="coiled-coil region" evidence="9">
    <location>
        <begin position="278"/>
        <end position="312"/>
    </location>
</feature>
<evidence type="ECO:0000256" key="4">
    <source>
        <dbReference type="ARBA" id="ARBA00022490"/>
    </source>
</evidence>
<dbReference type="InterPro" id="IPR024111">
    <property type="entry name" value="PEX5/PEX5L"/>
</dbReference>
<proteinExistence type="inferred from homology"/>
<evidence type="ECO:0000256" key="1">
    <source>
        <dbReference type="ARBA" id="ARBA00004275"/>
    </source>
</evidence>
<comment type="similarity">
    <text evidence="3">Belongs to the peroxisomal targeting signal receptor family.</text>
</comment>
<dbReference type="InterPro" id="IPR019734">
    <property type="entry name" value="TPR_rpt"/>
</dbReference>
<dbReference type="PANTHER" id="PTHR10130:SF0">
    <property type="entry name" value="GH08708P"/>
    <property type="match status" value="1"/>
</dbReference>
<evidence type="ECO:0000256" key="7">
    <source>
        <dbReference type="ARBA" id="ARBA00023140"/>
    </source>
</evidence>
<evidence type="ECO:0000256" key="9">
    <source>
        <dbReference type="SAM" id="Coils"/>
    </source>
</evidence>
<dbReference type="AlphaFoldDB" id="A0A0N1PBT5"/>
<dbReference type="GO" id="GO:0005778">
    <property type="term" value="C:peroxisomal membrane"/>
    <property type="evidence" value="ECO:0007669"/>
    <property type="project" value="TreeGrafter"/>
</dbReference>
<evidence type="ECO:0000256" key="5">
    <source>
        <dbReference type="ARBA" id="ARBA00022737"/>
    </source>
</evidence>
<name>A0A0N1PBT5_LEPSE</name>
<dbReference type="GO" id="GO:0016560">
    <property type="term" value="P:protein import into peroxisome matrix, docking"/>
    <property type="evidence" value="ECO:0007669"/>
    <property type="project" value="TreeGrafter"/>
</dbReference>
<accession>A0A0N1PBT5</accession>
<evidence type="ECO:0000256" key="3">
    <source>
        <dbReference type="ARBA" id="ARBA00005348"/>
    </source>
</evidence>
<keyword evidence="9" id="KW-0175">Coiled coil</keyword>
<evidence type="ECO:0000313" key="10">
    <source>
        <dbReference type="EMBL" id="KPI86912.1"/>
    </source>
</evidence>
<dbReference type="Proteomes" id="UP000038009">
    <property type="component" value="Unassembled WGS sequence"/>
</dbReference>
<evidence type="ECO:0000313" key="11">
    <source>
        <dbReference type="Proteomes" id="UP000038009"/>
    </source>
</evidence>
<evidence type="ECO:0000256" key="8">
    <source>
        <dbReference type="PROSITE-ProRule" id="PRU00339"/>
    </source>
</evidence>
<dbReference type="EMBL" id="LJSK01000111">
    <property type="protein sequence ID" value="KPI86912.1"/>
    <property type="molecule type" value="Genomic_DNA"/>
</dbReference>
<feature type="repeat" description="TPR" evidence="8">
    <location>
        <begin position="473"/>
        <end position="506"/>
    </location>
</feature>
<protein>
    <submittedName>
        <fullName evidence="10">Putative peroxisome targeting signal 1 receptor</fullName>
    </submittedName>
</protein>
<evidence type="ECO:0000256" key="2">
    <source>
        <dbReference type="ARBA" id="ARBA00004496"/>
    </source>
</evidence>
<dbReference type="OMA" id="VRAMYNM"/>
<sequence length="627" mass="69610">MDCNAGMQLGQQFSKDAGMMHGGIPMAGTMSEQDALMANAQLAGADPMMAAQWAQNFQLQQQQQQQAMHAMRQQHEMEQAFQQHQGVASPSQTFAMAGPQQQQFMGMQQQAAMMNATMMSQGMMAANMGFGMMMPRTQYQPSSNLSALQPKQQQAPVNLAPASQDSAWADQLSQQQWNTDYSQVQTFTAPGTENQTVEERMKDSEFYKFMDQVKNKEVLIDEEKGELVQGPGPEAVAPEDAEYLQNWAAAEGLNMPPGVFQPTAQGVIPNAPGADANAEAYAKEMDMAENDVEDWAQEYSEMQERLHKAANNTDYPFEPNNPYMFRDTPFEEGMEMLQLGNLAEAALAFEAVCQKDNNNEKAWQLLGTTQAENEKDGLAIIALNNARKLNPRNLEVHAALSVSHTNERNGDAAMDSLKAWLVNHPEYEQLASISIAPDPELDIQDTFFFADPTRMREVRTLYVAAIEMNPNNPQLFTNLGVLHNVGHEFDEAAECFRKAVALRPDDAKMWNKLGATLANGGHPDQALEAYNHALDINPGYVRAMYNMAVAYSNMSQYNLAARQIVKAIATQQGGTNPSGEGSRIATRSMWDLLRMTLNLMDRDDLVQLSFSEDLQPFVKEFGLEGHV</sequence>
<dbReference type="Pfam" id="PF13432">
    <property type="entry name" value="TPR_16"/>
    <property type="match status" value="1"/>
</dbReference>